<dbReference type="SUPFAM" id="SSF46894">
    <property type="entry name" value="C-terminal effector domain of the bipartite response regulators"/>
    <property type="match status" value="1"/>
</dbReference>
<dbReference type="InterPro" id="IPR027417">
    <property type="entry name" value="P-loop_NTPase"/>
</dbReference>
<evidence type="ECO:0000256" key="2">
    <source>
        <dbReference type="ARBA" id="ARBA00023125"/>
    </source>
</evidence>
<dbReference type="CDD" id="cd06170">
    <property type="entry name" value="LuxR_C_like"/>
    <property type="match status" value="1"/>
</dbReference>
<organism evidence="5 6">
    <name type="scientific">Micromonospora carbonacea</name>
    <dbReference type="NCBI Taxonomy" id="47853"/>
    <lineage>
        <taxon>Bacteria</taxon>
        <taxon>Bacillati</taxon>
        <taxon>Actinomycetota</taxon>
        <taxon>Actinomycetes</taxon>
        <taxon>Micromonosporales</taxon>
        <taxon>Micromonosporaceae</taxon>
        <taxon>Micromonospora</taxon>
    </lineage>
</organism>
<dbReference type="InterPro" id="IPR036388">
    <property type="entry name" value="WH-like_DNA-bd_sf"/>
</dbReference>
<dbReference type="SUPFAM" id="SSF52540">
    <property type="entry name" value="P-loop containing nucleoside triphosphate hydrolases"/>
    <property type="match status" value="1"/>
</dbReference>
<evidence type="ECO:0000256" key="1">
    <source>
        <dbReference type="ARBA" id="ARBA00023015"/>
    </source>
</evidence>
<keyword evidence="6" id="KW-1185">Reference proteome</keyword>
<accession>A0A1C4WVQ2</accession>
<dbReference type="Gene3D" id="3.40.50.300">
    <property type="entry name" value="P-loop containing nucleotide triphosphate hydrolases"/>
    <property type="match status" value="1"/>
</dbReference>
<dbReference type="Proteomes" id="UP000183585">
    <property type="component" value="Unassembled WGS sequence"/>
</dbReference>
<evidence type="ECO:0000259" key="4">
    <source>
        <dbReference type="PROSITE" id="PS50043"/>
    </source>
</evidence>
<dbReference type="InterPro" id="IPR000792">
    <property type="entry name" value="Tscrpt_reg_LuxR_C"/>
</dbReference>
<dbReference type="Gene3D" id="1.10.10.10">
    <property type="entry name" value="Winged helix-like DNA-binding domain superfamily/Winged helix DNA-binding domain"/>
    <property type="match status" value="1"/>
</dbReference>
<keyword evidence="3" id="KW-0804">Transcription</keyword>
<reference evidence="6" key="1">
    <citation type="submission" date="2016-06" db="EMBL/GenBank/DDBJ databases">
        <authorList>
            <person name="Varghese N."/>
            <person name="Submissions Spin"/>
        </authorList>
    </citation>
    <scope>NUCLEOTIDE SEQUENCE [LARGE SCALE GENOMIC DNA]</scope>
    <source>
        <strain evidence="6">DSM 43168</strain>
    </source>
</reference>
<dbReference type="AlphaFoldDB" id="A0A1C4WVQ2"/>
<feature type="domain" description="HTH luxR-type" evidence="4">
    <location>
        <begin position="804"/>
        <end position="869"/>
    </location>
</feature>
<evidence type="ECO:0000313" key="6">
    <source>
        <dbReference type="Proteomes" id="UP000183585"/>
    </source>
</evidence>
<dbReference type="PRINTS" id="PR00038">
    <property type="entry name" value="HTHLUXR"/>
</dbReference>
<dbReference type="Pfam" id="PF00196">
    <property type="entry name" value="GerE"/>
    <property type="match status" value="1"/>
</dbReference>
<protein>
    <submittedName>
        <fullName evidence="5">ATP-, maltotriose-and DNA-dependent transcriptional regulator MalT</fullName>
    </submittedName>
</protein>
<dbReference type="GO" id="GO:0003677">
    <property type="term" value="F:DNA binding"/>
    <property type="evidence" value="ECO:0007669"/>
    <property type="project" value="UniProtKB-KW"/>
</dbReference>
<dbReference type="SMART" id="SM00421">
    <property type="entry name" value="HTH_LUXR"/>
    <property type="match status" value="1"/>
</dbReference>
<evidence type="ECO:0000313" key="5">
    <source>
        <dbReference type="EMBL" id="SCF00279.1"/>
    </source>
</evidence>
<dbReference type="PANTHER" id="PTHR44688">
    <property type="entry name" value="DNA-BINDING TRANSCRIPTIONAL ACTIVATOR DEVR_DOSR"/>
    <property type="match status" value="1"/>
</dbReference>
<proteinExistence type="predicted"/>
<dbReference type="PROSITE" id="PS00622">
    <property type="entry name" value="HTH_LUXR_1"/>
    <property type="match status" value="1"/>
</dbReference>
<dbReference type="EMBL" id="FMCT01000004">
    <property type="protein sequence ID" value="SCF00279.1"/>
    <property type="molecule type" value="Genomic_DNA"/>
</dbReference>
<dbReference type="InterPro" id="IPR016032">
    <property type="entry name" value="Sig_transdc_resp-reg_C-effctor"/>
</dbReference>
<sequence length="880" mass="93066">MERAWPFVERREELRSIEAAVRGGAGRGILLAGPAGVGKTRLAREAVVLAGQRGGTTRWVVGTASSRGLALGAFAGLLGVLRGDPTGLVTEAVRAFLSGAGNGPVILGVDDAHLLDDVSALLVHRLVVQAAAVVVATVRTGEAAPDLVTRLWKDGHIERFEVEPLGQQQTGSLLEAVLGGPVERTTVGRVWERTRGNLLYLRHLVTGEVEARRLQPIRGIWRWSGETLMSPGLTDLVTRRMGELTEPEGLVVDVLALAEPLDVRLLAGLTETSAIERTEDAGLIRIKEVGRRLEARLAHPLFGEVRRARMGTLRARRLRGQVSRALADAGYRQPDDVLRRAVLALDSDLVPDPRLLVEAGRRAGQLCDLPMAVRLGRAAEAAGGGFEASMIVMGAFNGLSRPPGADFAVLAAAAGTDVELVRATMAWAIDLAWMASRPAEAEAILEAAESQVSGNDGRRRLMALRALFDGQLARPVRAIEAAAAALDSSLLPDDSVLLATTGYVIGLATVGRADELATLVTNGVAAAGRAGQYAFLRFPLITAQLLGLRLAGYLGEAVDVAHGCWESAQGLELPTAIASVLVGDALLAQGRPVSALRWLREAYAGFEPFDGAGGFEHVCLIPLIRALALTGDLTAATEASARLRARQHPMLQCLRPDMLLSNAWLAAAQGLSTEAITLAREAASVAAAAGQSAHEVLALHTATCLGDRSTVGRLVALTQQVDGPRARAAAAHAIALAAGDGDALQAAADTLDRMGDLLAAADAAAQATVTYRKAQRRGAAYRAEARVRRLIRGCEDVATPATRATIHPLPLTDREREIGALAAQGMSNREIAHRLVVSVRTVENHLYRINTKLGISRRAELADVLDGYLEGGPCSRRLRA</sequence>
<gene>
    <name evidence="5" type="ORF">GA0070563_10460</name>
</gene>
<keyword evidence="1" id="KW-0805">Transcription regulation</keyword>
<keyword evidence="2" id="KW-0238">DNA-binding</keyword>
<dbReference type="GO" id="GO:0006355">
    <property type="term" value="P:regulation of DNA-templated transcription"/>
    <property type="evidence" value="ECO:0007669"/>
    <property type="project" value="InterPro"/>
</dbReference>
<evidence type="ECO:0000256" key="3">
    <source>
        <dbReference type="ARBA" id="ARBA00023163"/>
    </source>
</evidence>
<name>A0A1C4WVQ2_9ACTN</name>
<dbReference type="PANTHER" id="PTHR44688:SF16">
    <property type="entry name" value="DNA-BINDING TRANSCRIPTIONAL ACTIVATOR DEVR_DOSR"/>
    <property type="match status" value="1"/>
</dbReference>
<dbReference type="PROSITE" id="PS50043">
    <property type="entry name" value="HTH_LUXR_2"/>
    <property type="match status" value="1"/>
</dbReference>